<name>A0A482Z8J9_9ARAC</name>
<dbReference type="AlphaFoldDB" id="A0A482Z8J9"/>
<evidence type="ECO:0000256" key="1">
    <source>
        <dbReference type="ARBA" id="ARBA00002878"/>
    </source>
</evidence>
<organism evidence="5">
    <name type="scientific">Phidippus regius</name>
    <dbReference type="NCBI Taxonomy" id="1905328"/>
    <lineage>
        <taxon>Eukaryota</taxon>
        <taxon>Metazoa</taxon>
        <taxon>Ecdysozoa</taxon>
        <taxon>Arthropoda</taxon>
        <taxon>Chelicerata</taxon>
        <taxon>Arachnida</taxon>
        <taxon>Araneae</taxon>
        <taxon>Araneomorphae</taxon>
        <taxon>Entelegynae</taxon>
        <taxon>Dionycha</taxon>
        <taxon>Salticidae</taxon>
        <taxon>Salticinae</taxon>
        <taxon>Salticoida</taxon>
        <taxon>Dendryphantini</taxon>
        <taxon>Phidippus</taxon>
    </lineage>
</organism>
<protein>
    <submittedName>
        <fullName evidence="5">U11-Saltitoxin-Pre1c_1</fullName>
    </submittedName>
</protein>
<keyword evidence="3 4" id="KW-0732">Signal</keyword>
<reference evidence="5" key="1">
    <citation type="submission" date="2017-03" db="EMBL/GenBank/DDBJ databases">
        <authorList>
            <person name="Braembl D."/>
        </authorList>
    </citation>
    <scope>NUCLEOTIDE SEQUENCE</scope>
</reference>
<evidence type="ECO:0000256" key="2">
    <source>
        <dbReference type="ARBA" id="ARBA00022656"/>
    </source>
</evidence>
<dbReference type="EMBL" id="HAGL01000051">
    <property type="protein sequence ID" value="SMD29078.1"/>
    <property type="molecule type" value="Transcribed_RNA"/>
</dbReference>
<keyword evidence="2" id="KW-0800">Toxin</keyword>
<reference evidence="5" key="2">
    <citation type="submission" date="2019-03" db="EMBL/GenBank/DDBJ databases">
        <title>Unravelling the molecular evolution of spider venoms.</title>
        <authorList>
            <person name="Pineda S."/>
        </authorList>
    </citation>
    <scope>NUCLEOTIDE SEQUENCE</scope>
</reference>
<feature type="chain" id="PRO_5019772399" evidence="4">
    <location>
        <begin position="21"/>
        <end position="116"/>
    </location>
</feature>
<dbReference type="SUPFAM" id="SSF57256">
    <property type="entry name" value="Elafin-like"/>
    <property type="match status" value="1"/>
</dbReference>
<comment type="function">
    <text evidence="1">Has antibacterial activity.</text>
</comment>
<dbReference type="GO" id="GO:0090729">
    <property type="term" value="F:toxin activity"/>
    <property type="evidence" value="ECO:0007669"/>
    <property type="project" value="UniProtKB-KW"/>
</dbReference>
<proteinExistence type="predicted"/>
<evidence type="ECO:0000256" key="3">
    <source>
        <dbReference type="ARBA" id="ARBA00022729"/>
    </source>
</evidence>
<evidence type="ECO:0000313" key="5">
    <source>
        <dbReference type="EMBL" id="SMD29078.1"/>
    </source>
</evidence>
<feature type="signal peptide" evidence="4">
    <location>
        <begin position="1"/>
        <end position="20"/>
    </location>
</feature>
<sequence>MINAVSLVLVFFALVAVVLTNEPGNCPGVTDKTCPFEYKINDCCAQADCPAGAVCCVQPCGNVCRRMSPAPIGTPFKDGTECKLGHVGPESWYQKAWNNVLAENELYSNVVMIISR</sequence>
<accession>A0A482Z8J9</accession>
<dbReference type="InterPro" id="IPR036645">
    <property type="entry name" value="Elafin-like_sf"/>
</dbReference>
<evidence type="ECO:0000256" key="4">
    <source>
        <dbReference type="SAM" id="SignalP"/>
    </source>
</evidence>